<evidence type="ECO:0000256" key="1">
    <source>
        <dbReference type="ARBA" id="ARBA00023015"/>
    </source>
</evidence>
<dbReference type="SUPFAM" id="SSF48498">
    <property type="entry name" value="Tetracyclin repressor-like, C-terminal domain"/>
    <property type="match status" value="1"/>
</dbReference>
<keyword evidence="3" id="KW-0804">Transcription</keyword>
<dbReference type="Gene3D" id="1.10.357.10">
    <property type="entry name" value="Tetracycline Repressor, domain 2"/>
    <property type="match status" value="1"/>
</dbReference>
<proteinExistence type="predicted"/>
<dbReference type="Pfam" id="PF00440">
    <property type="entry name" value="TetR_N"/>
    <property type="match status" value="1"/>
</dbReference>
<evidence type="ECO:0000259" key="5">
    <source>
        <dbReference type="PROSITE" id="PS50977"/>
    </source>
</evidence>
<gene>
    <name evidence="6" type="ORF">SK069_02180</name>
</gene>
<reference evidence="6 7" key="1">
    <citation type="submission" date="2023-11" db="EMBL/GenBank/DDBJ databases">
        <authorList>
            <person name="Xu M."/>
            <person name="Jiang T."/>
        </authorList>
    </citation>
    <scope>NUCLEOTIDE SEQUENCE [LARGE SCALE GENOMIC DNA]</scope>
    <source>
        <strain evidence="6 7">SD</strain>
    </source>
</reference>
<protein>
    <submittedName>
        <fullName evidence="6">Helix-turn-helix domain-containing protein</fullName>
    </submittedName>
</protein>
<dbReference type="PANTHER" id="PTHR30055:SF234">
    <property type="entry name" value="HTH-TYPE TRANSCRIPTIONAL REGULATOR BETI"/>
    <property type="match status" value="1"/>
</dbReference>
<dbReference type="Proteomes" id="UP001277761">
    <property type="component" value="Unassembled WGS sequence"/>
</dbReference>
<dbReference type="InterPro" id="IPR009057">
    <property type="entry name" value="Homeodomain-like_sf"/>
</dbReference>
<evidence type="ECO:0000256" key="2">
    <source>
        <dbReference type="ARBA" id="ARBA00023125"/>
    </source>
</evidence>
<keyword evidence="1" id="KW-0805">Transcription regulation</keyword>
<accession>A0ABU4VF15</accession>
<dbReference type="InterPro" id="IPR049397">
    <property type="entry name" value="EthR_C"/>
</dbReference>
<dbReference type="Gene3D" id="1.10.10.60">
    <property type="entry name" value="Homeodomain-like"/>
    <property type="match status" value="1"/>
</dbReference>
<comment type="caution">
    <text evidence="6">The sequence shown here is derived from an EMBL/GenBank/DDBJ whole genome shotgun (WGS) entry which is preliminary data.</text>
</comment>
<dbReference type="PROSITE" id="PS50977">
    <property type="entry name" value="HTH_TETR_2"/>
    <property type="match status" value="1"/>
</dbReference>
<sequence>MLDGRSHGLEARVFDAVERLLADGHRFEDLGVQRIASEAGVARSTFYVHFRDRSDLLVRLAERVTEPAFTAISRWVDAGTDGVEGLERTLVVVVAAVRAHLPVLHALSEAALRDPAVDELWSSRIDGLAAALQLRLLDERNLGELPSDVDPELLAQNVAWSLERNVARHVRRMRAADPVADARFATGLADATWRSLYGRVATV</sequence>
<organism evidence="6 7">
    <name type="scientific">Patulibacter brassicae</name>
    <dbReference type="NCBI Taxonomy" id="1705717"/>
    <lineage>
        <taxon>Bacteria</taxon>
        <taxon>Bacillati</taxon>
        <taxon>Actinomycetota</taxon>
        <taxon>Thermoleophilia</taxon>
        <taxon>Solirubrobacterales</taxon>
        <taxon>Patulibacteraceae</taxon>
        <taxon>Patulibacter</taxon>
    </lineage>
</organism>
<evidence type="ECO:0000256" key="4">
    <source>
        <dbReference type="PROSITE-ProRule" id="PRU00335"/>
    </source>
</evidence>
<keyword evidence="7" id="KW-1185">Reference proteome</keyword>
<dbReference type="InterPro" id="IPR036271">
    <property type="entry name" value="Tet_transcr_reg_TetR-rel_C_sf"/>
</dbReference>
<evidence type="ECO:0000313" key="7">
    <source>
        <dbReference type="Proteomes" id="UP001277761"/>
    </source>
</evidence>
<name>A0ABU4VF15_9ACTN</name>
<dbReference type="InterPro" id="IPR050109">
    <property type="entry name" value="HTH-type_TetR-like_transc_reg"/>
</dbReference>
<dbReference type="Pfam" id="PF21313">
    <property type="entry name" value="EthR_C"/>
    <property type="match status" value="1"/>
</dbReference>
<dbReference type="EMBL" id="JAXAVX010000001">
    <property type="protein sequence ID" value="MDX8150388.1"/>
    <property type="molecule type" value="Genomic_DNA"/>
</dbReference>
<dbReference type="InterPro" id="IPR001647">
    <property type="entry name" value="HTH_TetR"/>
</dbReference>
<dbReference type="RefSeq" id="WP_319952538.1">
    <property type="nucleotide sequence ID" value="NZ_JAXAVX010000001.1"/>
</dbReference>
<evidence type="ECO:0000256" key="3">
    <source>
        <dbReference type="ARBA" id="ARBA00023163"/>
    </source>
</evidence>
<dbReference type="PANTHER" id="PTHR30055">
    <property type="entry name" value="HTH-TYPE TRANSCRIPTIONAL REGULATOR RUTR"/>
    <property type="match status" value="1"/>
</dbReference>
<keyword evidence="2 4" id="KW-0238">DNA-binding</keyword>
<feature type="DNA-binding region" description="H-T-H motif" evidence="4">
    <location>
        <begin position="31"/>
        <end position="50"/>
    </location>
</feature>
<evidence type="ECO:0000313" key="6">
    <source>
        <dbReference type="EMBL" id="MDX8150388.1"/>
    </source>
</evidence>
<feature type="domain" description="HTH tetR-type" evidence="5">
    <location>
        <begin position="7"/>
        <end position="68"/>
    </location>
</feature>
<dbReference type="SUPFAM" id="SSF46689">
    <property type="entry name" value="Homeodomain-like"/>
    <property type="match status" value="1"/>
</dbReference>